<dbReference type="Proteomes" id="UP000199024">
    <property type="component" value="Unassembled WGS sequence"/>
</dbReference>
<protein>
    <submittedName>
        <fullName evidence="1">Uncharacterized protein</fullName>
    </submittedName>
</protein>
<proteinExistence type="predicted"/>
<dbReference type="STRING" id="474950.SAMN05421771_2693"/>
<keyword evidence="2" id="KW-1185">Reference proteome</keyword>
<evidence type="ECO:0000313" key="1">
    <source>
        <dbReference type="EMBL" id="SFS15357.1"/>
    </source>
</evidence>
<dbReference type="EMBL" id="FOZL01000001">
    <property type="protein sequence ID" value="SFS15357.1"/>
    <property type="molecule type" value="Genomic_DNA"/>
</dbReference>
<accession>A0A1I6MIC2</accession>
<dbReference type="AlphaFoldDB" id="A0A1I6MIC2"/>
<sequence>MLNAINTKILLAILAALTVCGGAALYQRDQAAKTAAAAYKAAEILQMQKDDNDYLKQQNEALRKQVEADKKLHSSAAAHEGKTWKNYIP</sequence>
<reference evidence="1 2" key="1">
    <citation type="submission" date="2016-10" db="EMBL/GenBank/DDBJ databases">
        <authorList>
            <person name="de Groot N.N."/>
        </authorList>
    </citation>
    <scope>NUCLEOTIDE SEQUENCE [LARGE SCALE GENOMIC DNA]</scope>
    <source>
        <strain evidence="1 2">DSM 21001</strain>
    </source>
</reference>
<dbReference type="OrthoDB" id="123185at2"/>
<organism evidence="1 2">
    <name type="scientific">Granulicella pectinivorans</name>
    <dbReference type="NCBI Taxonomy" id="474950"/>
    <lineage>
        <taxon>Bacteria</taxon>
        <taxon>Pseudomonadati</taxon>
        <taxon>Acidobacteriota</taxon>
        <taxon>Terriglobia</taxon>
        <taxon>Terriglobales</taxon>
        <taxon>Acidobacteriaceae</taxon>
        <taxon>Granulicella</taxon>
    </lineage>
</organism>
<dbReference type="RefSeq" id="WP_089839597.1">
    <property type="nucleotide sequence ID" value="NZ_FOZL01000001.1"/>
</dbReference>
<evidence type="ECO:0000313" key="2">
    <source>
        <dbReference type="Proteomes" id="UP000199024"/>
    </source>
</evidence>
<name>A0A1I6MIC2_9BACT</name>
<gene>
    <name evidence="1" type="ORF">SAMN05421771_2693</name>
</gene>